<dbReference type="GO" id="GO:0008168">
    <property type="term" value="F:methyltransferase activity"/>
    <property type="evidence" value="ECO:0007669"/>
    <property type="project" value="UniProtKB-KW"/>
</dbReference>
<proteinExistence type="predicted"/>
<evidence type="ECO:0000313" key="5">
    <source>
        <dbReference type="EMBL" id="MBR7831920.1"/>
    </source>
</evidence>
<dbReference type="PANTHER" id="PTHR43464">
    <property type="entry name" value="METHYLTRANSFERASE"/>
    <property type="match status" value="1"/>
</dbReference>
<dbReference type="CDD" id="cd02440">
    <property type="entry name" value="AdoMet_MTases"/>
    <property type="match status" value="1"/>
</dbReference>
<sequence length="234" mass="25128">MDEDGVDFEQLYQGNLGVGPHMPWDIGAPQPLVVELEDAGEIGQDVLDVGCGLGDNAIFLASRGHRVTGVDGAPTAIRQARERAVAQGVEVEFAVAEATRLDGFENRFDTVVDSALYHCLNEPARNDYLAALVRATKPGARLHLFCFSDELPDSFPSPFLFSEAGLRETIGKSWTITRLRPAVYASATTAADLLATNETGALSQPIDPEALAGLGVDERGNLQLPVWQLTAVRP</sequence>
<evidence type="ECO:0000256" key="2">
    <source>
        <dbReference type="ARBA" id="ARBA00022679"/>
    </source>
</evidence>
<protein>
    <submittedName>
        <fullName evidence="5">Class I SAM-dependent methyltransferase</fullName>
    </submittedName>
</protein>
<dbReference type="EMBL" id="JAGSOG010000004">
    <property type="protein sequence ID" value="MBR7831920.1"/>
    <property type="molecule type" value="Genomic_DNA"/>
</dbReference>
<dbReference type="AlphaFoldDB" id="A0A941EFY5"/>
<keyword evidence="3" id="KW-0949">S-adenosyl-L-methionine</keyword>
<dbReference type="InterPro" id="IPR041698">
    <property type="entry name" value="Methyltransf_25"/>
</dbReference>
<keyword evidence="1 5" id="KW-0489">Methyltransferase</keyword>
<organism evidence="5 6">
    <name type="scientific">Actinospica durhamensis</name>
    <dbReference type="NCBI Taxonomy" id="1508375"/>
    <lineage>
        <taxon>Bacteria</taxon>
        <taxon>Bacillati</taxon>
        <taxon>Actinomycetota</taxon>
        <taxon>Actinomycetes</taxon>
        <taxon>Catenulisporales</taxon>
        <taxon>Actinospicaceae</taxon>
        <taxon>Actinospica</taxon>
    </lineage>
</organism>
<feature type="domain" description="Methyltransferase" evidence="4">
    <location>
        <begin position="46"/>
        <end position="139"/>
    </location>
</feature>
<reference evidence="5" key="1">
    <citation type="submission" date="2021-04" db="EMBL/GenBank/DDBJ databases">
        <title>Genome based classification of Actinospica acidithermotolerans sp. nov., an actinobacterium isolated from an Indonesian hot spring.</title>
        <authorList>
            <person name="Kusuma A.B."/>
            <person name="Putra K.E."/>
            <person name="Nafisah S."/>
            <person name="Loh J."/>
            <person name="Nouioui I."/>
            <person name="Goodfellow M."/>
        </authorList>
    </citation>
    <scope>NUCLEOTIDE SEQUENCE</scope>
    <source>
        <strain evidence="5">CSCA 57</strain>
    </source>
</reference>
<dbReference type="SUPFAM" id="SSF53335">
    <property type="entry name" value="S-adenosyl-L-methionine-dependent methyltransferases"/>
    <property type="match status" value="1"/>
</dbReference>
<dbReference type="Proteomes" id="UP000675781">
    <property type="component" value="Unassembled WGS sequence"/>
</dbReference>
<keyword evidence="2" id="KW-0808">Transferase</keyword>
<dbReference type="PANTHER" id="PTHR43464:SF19">
    <property type="entry name" value="UBIQUINONE BIOSYNTHESIS O-METHYLTRANSFERASE, MITOCHONDRIAL"/>
    <property type="match status" value="1"/>
</dbReference>
<dbReference type="GO" id="GO:0032259">
    <property type="term" value="P:methylation"/>
    <property type="evidence" value="ECO:0007669"/>
    <property type="project" value="UniProtKB-KW"/>
</dbReference>
<dbReference type="Gene3D" id="3.40.50.150">
    <property type="entry name" value="Vaccinia Virus protein VP39"/>
    <property type="match status" value="1"/>
</dbReference>
<accession>A0A941EFY5</accession>
<keyword evidence="6" id="KW-1185">Reference proteome</keyword>
<evidence type="ECO:0000256" key="1">
    <source>
        <dbReference type="ARBA" id="ARBA00022603"/>
    </source>
</evidence>
<gene>
    <name evidence="5" type="ORF">KDL01_01530</name>
</gene>
<comment type="caution">
    <text evidence="5">The sequence shown here is derived from an EMBL/GenBank/DDBJ whole genome shotgun (WGS) entry which is preliminary data.</text>
</comment>
<evidence type="ECO:0000256" key="3">
    <source>
        <dbReference type="ARBA" id="ARBA00022691"/>
    </source>
</evidence>
<name>A0A941EFY5_9ACTN</name>
<dbReference type="InterPro" id="IPR029063">
    <property type="entry name" value="SAM-dependent_MTases_sf"/>
</dbReference>
<dbReference type="Pfam" id="PF13649">
    <property type="entry name" value="Methyltransf_25"/>
    <property type="match status" value="1"/>
</dbReference>
<evidence type="ECO:0000313" key="6">
    <source>
        <dbReference type="Proteomes" id="UP000675781"/>
    </source>
</evidence>
<evidence type="ECO:0000259" key="4">
    <source>
        <dbReference type="Pfam" id="PF13649"/>
    </source>
</evidence>